<proteinExistence type="predicted"/>
<accession>A0ACC3TKQ0</accession>
<protein>
    <submittedName>
        <fullName evidence="1">General substrate transporter</fullName>
    </submittedName>
</protein>
<comment type="caution">
    <text evidence="1">The sequence shown here is derived from an EMBL/GenBank/DDBJ whole genome shotgun (WGS) entry which is preliminary data.</text>
</comment>
<dbReference type="EMBL" id="MU970096">
    <property type="protein sequence ID" value="KAK9321526.1"/>
    <property type="molecule type" value="Genomic_DNA"/>
</dbReference>
<gene>
    <name evidence="1" type="ORF">V1517DRAFT_326132</name>
</gene>
<evidence type="ECO:0000313" key="1">
    <source>
        <dbReference type="EMBL" id="KAK9321526.1"/>
    </source>
</evidence>
<evidence type="ECO:0000313" key="2">
    <source>
        <dbReference type="Proteomes" id="UP001489719"/>
    </source>
</evidence>
<dbReference type="Proteomes" id="UP001489719">
    <property type="component" value="Unassembled WGS sequence"/>
</dbReference>
<name>A0ACC3TKQ0_9ASCO</name>
<organism evidence="1 2">
    <name type="scientific">Lipomyces orientalis</name>
    <dbReference type="NCBI Taxonomy" id="1233043"/>
    <lineage>
        <taxon>Eukaryota</taxon>
        <taxon>Fungi</taxon>
        <taxon>Dikarya</taxon>
        <taxon>Ascomycota</taxon>
        <taxon>Saccharomycotina</taxon>
        <taxon>Lipomycetes</taxon>
        <taxon>Lipomycetales</taxon>
        <taxon>Lipomycetaceae</taxon>
        <taxon>Lipomyces</taxon>
    </lineage>
</organism>
<keyword evidence="2" id="KW-1185">Reference proteome</keyword>
<sequence>MVHNNTNDKADSQWVENSGGLIEHSPGNVVIKSIADDTAPPTLKELLKYWRPFLWCFFMYMLSLNLGYESSNLGHLLGVREFMYKFGYRTSAGTWVISTTDQQLLTIAGFIGLGSAAIATGILSDLLGRRKTILLGCLLCFGGIFLQFFAKSIMMLFGGKILSGLGYGLGHSIGPVFVAEIAPVRFRGVCLSIINVTITLGQWCNALAIYFCQNLSSDMAWRIPVVTQVLFPSVLLLIGIPFLPESPAWLVFKGKLDEAAQSLRVFNGNDYDTDRAIAILETALDEAKHSEETNARWIETIQGTNRRRTLLSCMGFACQQLIGASFMAGYVSYFFVLAGVNNPFGMGQMVYSFELLGNMCSWPLIERVGRRRILLCGMIFMTTTLLITGCVSLNKGQAALKATVSLMTIWAFVYQMTAGAVVFAIAGETPSPRLRQKTFALNVTTANILSTVVQLLLPYLINTDKANLGGKVAFVFFGPSVPCCIYLYFCLPEMKGRNVAEIEEMYRKKLPARKFEGYKCEVTGVESKYTKEFES</sequence>
<reference evidence="2" key="1">
    <citation type="journal article" date="2024" name="Front. Bioeng. Biotechnol.">
        <title>Genome-scale model development and genomic sequencing of the oleaginous clade Lipomyces.</title>
        <authorList>
            <person name="Czajka J.J."/>
            <person name="Han Y."/>
            <person name="Kim J."/>
            <person name="Mondo S.J."/>
            <person name="Hofstad B.A."/>
            <person name="Robles A."/>
            <person name="Haridas S."/>
            <person name="Riley R."/>
            <person name="LaButti K."/>
            <person name="Pangilinan J."/>
            <person name="Andreopoulos W."/>
            <person name="Lipzen A."/>
            <person name="Yan J."/>
            <person name="Wang M."/>
            <person name="Ng V."/>
            <person name="Grigoriev I.V."/>
            <person name="Spatafora J.W."/>
            <person name="Magnuson J.K."/>
            <person name="Baker S.E."/>
            <person name="Pomraning K.R."/>
        </authorList>
    </citation>
    <scope>NUCLEOTIDE SEQUENCE [LARGE SCALE GENOMIC DNA]</scope>
    <source>
        <strain evidence="2">CBS 10300</strain>
    </source>
</reference>